<feature type="compositionally biased region" description="Low complexity" evidence="8">
    <location>
        <begin position="23"/>
        <end position="39"/>
    </location>
</feature>
<dbReference type="GO" id="GO:0003677">
    <property type="term" value="F:DNA binding"/>
    <property type="evidence" value="ECO:0007669"/>
    <property type="project" value="UniProtKB-KW"/>
</dbReference>
<evidence type="ECO:0000313" key="12">
    <source>
        <dbReference type="Proteomes" id="UP000682877"/>
    </source>
</evidence>
<keyword evidence="12" id="KW-1185">Reference proteome</keyword>
<feature type="compositionally biased region" description="Polar residues" evidence="8">
    <location>
        <begin position="816"/>
        <end position="836"/>
    </location>
</feature>
<evidence type="ECO:0000256" key="7">
    <source>
        <dbReference type="PROSITE-ProRule" id="PRU00047"/>
    </source>
</evidence>
<dbReference type="EMBL" id="LR999451">
    <property type="protein sequence ID" value="CAE5957296.1"/>
    <property type="molecule type" value="Genomic_DNA"/>
</dbReference>
<gene>
    <name evidence="11" type="ORF">AARE701A_LOCUS1017</name>
</gene>
<dbReference type="GO" id="GO:0004803">
    <property type="term" value="F:transposase activity"/>
    <property type="evidence" value="ECO:0007669"/>
    <property type="project" value="InterPro"/>
</dbReference>
<evidence type="ECO:0000256" key="4">
    <source>
        <dbReference type="ARBA" id="ARBA00022833"/>
    </source>
</evidence>
<feature type="compositionally biased region" description="Basic residues" evidence="8">
    <location>
        <begin position="765"/>
        <end position="776"/>
    </location>
</feature>
<dbReference type="PROSITE" id="PS01007">
    <property type="entry name" value="TRANSPOSASE_MUTATOR"/>
    <property type="match status" value="1"/>
</dbReference>
<accession>A0A8S1ZCW6</accession>
<evidence type="ECO:0000256" key="3">
    <source>
        <dbReference type="ARBA" id="ARBA00022771"/>
    </source>
</evidence>
<evidence type="ECO:0000256" key="6">
    <source>
        <dbReference type="ARBA" id="ARBA00023172"/>
    </source>
</evidence>
<keyword evidence="3 7" id="KW-0863">Zinc-finger</keyword>
<dbReference type="InterPro" id="IPR007527">
    <property type="entry name" value="Znf_SWIM"/>
</dbReference>
<evidence type="ECO:0000256" key="2">
    <source>
        <dbReference type="ARBA" id="ARBA00022723"/>
    </source>
</evidence>
<evidence type="ECO:0008006" key="13">
    <source>
        <dbReference type="Google" id="ProtNLM"/>
    </source>
</evidence>
<evidence type="ECO:0000313" key="11">
    <source>
        <dbReference type="EMBL" id="CAE5957296.1"/>
    </source>
</evidence>
<dbReference type="Proteomes" id="UP000682877">
    <property type="component" value="Chromosome 1"/>
</dbReference>
<dbReference type="SMART" id="SM00575">
    <property type="entry name" value="ZnF_PMZ"/>
    <property type="match status" value="1"/>
</dbReference>
<feature type="compositionally biased region" description="Acidic residues" evidence="8">
    <location>
        <begin position="52"/>
        <end position="81"/>
    </location>
</feature>
<feature type="region of interest" description="Disordered" evidence="8">
    <location>
        <begin position="700"/>
        <end position="836"/>
    </location>
</feature>
<feature type="compositionally biased region" description="Acidic residues" evidence="8">
    <location>
        <begin position="90"/>
        <end position="104"/>
    </location>
</feature>
<proteinExistence type="predicted"/>
<feature type="compositionally biased region" description="Low complexity" evidence="8">
    <location>
        <begin position="801"/>
        <end position="810"/>
    </location>
</feature>
<keyword evidence="2" id="KW-0479">Metal-binding</keyword>
<evidence type="ECO:0000259" key="10">
    <source>
        <dbReference type="PROSITE" id="PS50966"/>
    </source>
</evidence>
<dbReference type="InterPro" id="IPR018289">
    <property type="entry name" value="MULE_transposase_dom"/>
</dbReference>
<evidence type="ECO:0000256" key="1">
    <source>
        <dbReference type="ARBA" id="ARBA00022578"/>
    </source>
</evidence>
<organism evidence="11 12">
    <name type="scientific">Arabidopsis arenosa</name>
    <name type="common">Sand rock-cress</name>
    <name type="synonym">Cardaminopsis arenosa</name>
    <dbReference type="NCBI Taxonomy" id="38785"/>
    <lineage>
        <taxon>Eukaryota</taxon>
        <taxon>Viridiplantae</taxon>
        <taxon>Streptophyta</taxon>
        <taxon>Embryophyta</taxon>
        <taxon>Tracheophyta</taxon>
        <taxon>Spermatophyta</taxon>
        <taxon>Magnoliopsida</taxon>
        <taxon>eudicotyledons</taxon>
        <taxon>Gunneridae</taxon>
        <taxon>Pentapetalae</taxon>
        <taxon>rosids</taxon>
        <taxon>malvids</taxon>
        <taxon>Brassicales</taxon>
        <taxon>Brassicaceae</taxon>
        <taxon>Camelineae</taxon>
        <taxon>Arabidopsis</taxon>
    </lineage>
</organism>
<name>A0A8S1ZCW6_ARAAE</name>
<feature type="region of interest" description="Disordered" evidence="8">
    <location>
        <begin position="1"/>
        <end position="125"/>
    </location>
</feature>
<keyword evidence="6" id="KW-0233">DNA recombination</keyword>
<dbReference type="AlphaFoldDB" id="A0A8S1ZCW6"/>
<evidence type="ECO:0000259" key="9">
    <source>
        <dbReference type="PROSITE" id="PS50158"/>
    </source>
</evidence>
<dbReference type="PANTHER" id="PTHR31973">
    <property type="entry name" value="POLYPROTEIN, PUTATIVE-RELATED"/>
    <property type="match status" value="1"/>
</dbReference>
<dbReference type="PANTHER" id="PTHR31973:SF187">
    <property type="entry name" value="MUTATOR TRANSPOSASE MUDRA PROTEIN"/>
    <property type="match status" value="1"/>
</dbReference>
<reference evidence="11" key="1">
    <citation type="submission" date="2021-01" db="EMBL/GenBank/DDBJ databases">
        <authorList>
            <person name="Bezrukov I."/>
        </authorList>
    </citation>
    <scope>NUCLEOTIDE SEQUENCE</scope>
</reference>
<dbReference type="GO" id="GO:0006313">
    <property type="term" value="P:DNA transposition"/>
    <property type="evidence" value="ECO:0007669"/>
    <property type="project" value="InterPro"/>
</dbReference>
<keyword evidence="4" id="KW-0862">Zinc</keyword>
<dbReference type="InterPro" id="IPR006564">
    <property type="entry name" value="Znf_PMZ"/>
</dbReference>
<evidence type="ECO:0000256" key="5">
    <source>
        <dbReference type="ARBA" id="ARBA00023125"/>
    </source>
</evidence>
<protein>
    <recommendedName>
        <fullName evidence="13">Mutator-like transposase</fullName>
    </recommendedName>
</protein>
<dbReference type="InterPro" id="IPR001207">
    <property type="entry name" value="Transposase_mutator"/>
</dbReference>
<dbReference type="Pfam" id="PF10551">
    <property type="entry name" value="MULE"/>
    <property type="match status" value="1"/>
</dbReference>
<keyword evidence="5" id="KW-0238">DNA-binding</keyword>
<feature type="domain" description="SWIM-type" evidence="10">
    <location>
        <begin position="615"/>
        <end position="658"/>
    </location>
</feature>
<dbReference type="PROSITE" id="PS50966">
    <property type="entry name" value="ZF_SWIM"/>
    <property type="match status" value="1"/>
</dbReference>
<sequence>MKNWWDEGLVYQSDPDDPDFDPPDSSLDADGGSDSSESGVEGDCESDRENDDRENDGDEDRADDGDDDRADDRADDGDDDRADDRAADEAAGEDDGGDGEDDRADDGAESSKKRKRGKEKKDVPEEDLAERFEFEIEEAVANWFDEFQIRRNQIPEDENEDEDPVITRDRKIRLASDDKLAIGRTFFTGFEFKETVLHYAMKHRINAKQSRWEKDKISFRCAQRKECEWYVYASYDNDRQLWVVKTKCLDHKCTSNGKCKLLKRRVIGRLFMDKLRLQPNFMPLDIQRHIKEQWKLVSTIGQVQDGRLLALKWLKEEYAQQFAHLRGYVAEIMTTNPGSTAIVDTIPDAKGNDVFNRIYVCLGAMKNAFYYCRPLIGIDGTFLKHAVKGCLFTAIAHDANNQIYPVAWATVQSENADNWLWFLNQLKHDLNLKDGSGYVVISDRCKGIISAVKSALPNAEHRPCVKHIVENLKKRHGSLDLLKKLVWNLAWSYSDSQYKANLNEMRAYSMSLYEDVIKEEPKNWCRAWFRLGSFCEDVDNNATESFNATVVKARAKALVPMMETIRRQAMARISKRKEKISRWKKKTSEYVSDILEEEWEIAVQCEVTKGTHGKYEVWKDGSSNAVNLTTDQWDCSCCKWQVTGIPCEHAYAAINDVGKDVEDFVVPMFNTHTWQEQYETGPEPVRGQMYWPTGLRLITAPLEDPVPPGRKKGEKKNYNRIKGPNESPKKKKKGEPEKLKLGRKGTTMHCRSCGEAGHNAAGCKKFPKEKKSRKKKNQDDEAAGSSQPPKEKKNTKKTKKSQGTSTSQPTIEHQETTQGPDTITLTQRSSQWEPWE</sequence>
<feature type="domain" description="CCHC-type" evidence="9">
    <location>
        <begin position="750"/>
        <end position="765"/>
    </location>
</feature>
<dbReference type="PROSITE" id="PS50158">
    <property type="entry name" value="ZF_CCHC"/>
    <property type="match status" value="1"/>
</dbReference>
<keyword evidence="1" id="KW-0815">Transposition</keyword>
<dbReference type="InterPro" id="IPR001878">
    <property type="entry name" value="Znf_CCHC"/>
</dbReference>
<dbReference type="Pfam" id="PF04434">
    <property type="entry name" value="SWIM"/>
    <property type="match status" value="1"/>
</dbReference>
<dbReference type="GO" id="GO:0008270">
    <property type="term" value="F:zinc ion binding"/>
    <property type="evidence" value="ECO:0007669"/>
    <property type="project" value="UniProtKB-KW"/>
</dbReference>
<evidence type="ECO:0000256" key="8">
    <source>
        <dbReference type="SAM" id="MobiDB-lite"/>
    </source>
</evidence>